<dbReference type="PANTHER" id="PTHR31375">
    <property type="match status" value="1"/>
</dbReference>
<comment type="subcellular location">
    <subcellularLocation>
        <location evidence="1">Secreted</location>
        <location evidence="1">Cell wall</location>
    </subcellularLocation>
</comment>
<dbReference type="InterPro" id="IPR000743">
    <property type="entry name" value="Glyco_hydro_28"/>
</dbReference>
<evidence type="ECO:0000313" key="11">
    <source>
        <dbReference type="Proteomes" id="UP001652623"/>
    </source>
</evidence>
<dbReference type="SUPFAM" id="SSF51126">
    <property type="entry name" value="Pectin lyase-like"/>
    <property type="match status" value="1"/>
</dbReference>
<sequence length="406" mass="42994">MKNIQKFVIRFIVLICITLSNYFGTGHGEAVFNVLDYGAVGDGIQDDSQAFLKAWGAVCGQGESSATLVIPAGKTFLLQPIDLAGPCQTNSPHVQVLGKMVAPADPNVWEKCGGFWLSFLSIQNLIMDGSGEIDGQGSSWWNGKQTKCQRPIAVQFNKCNNLQLSGLTLLNPPNAHIQIFGTNSAYLANLHLNAPEDSPNTDGIKIGASTYVQIHDSVIATGDDCIALLNGTNYINITNIACGPGHGISVGSLGGNGDYSVVEGVRVYNCSFNGTTNGARIKTYQGGRGYVRKIHFDKITLIAAQNPIIIDQNYNAHGNSNINQETSLEVSDVTYSGFEGTSADEQAITIACSASPGCLNITMYGNKITSSAPGKDVFASCNNAKGTSIDTVPIVPCLSSNSNVQL</sequence>
<keyword evidence="11" id="KW-1185">Reference proteome</keyword>
<keyword evidence="4" id="KW-0964">Secreted</keyword>
<evidence type="ECO:0000256" key="10">
    <source>
        <dbReference type="SAM" id="Phobius"/>
    </source>
</evidence>
<dbReference type="GeneID" id="125420832"/>
<evidence type="ECO:0000256" key="4">
    <source>
        <dbReference type="ARBA" id="ARBA00022525"/>
    </source>
</evidence>
<name>A0ABM4A060_ZIZJJ</name>
<keyword evidence="5 9" id="KW-0378">Hydrolase</keyword>
<feature type="transmembrane region" description="Helical" evidence="10">
    <location>
        <begin position="7"/>
        <end position="24"/>
    </location>
</feature>
<reference evidence="12" key="1">
    <citation type="submission" date="2025-08" db="UniProtKB">
        <authorList>
            <consortium name="RefSeq"/>
        </authorList>
    </citation>
    <scope>IDENTIFICATION</scope>
    <source>
        <tissue evidence="12">Seedling</tissue>
    </source>
</reference>
<dbReference type="PROSITE" id="PS00502">
    <property type="entry name" value="POLYGALACTURONASE"/>
    <property type="match status" value="1"/>
</dbReference>
<dbReference type="Gene3D" id="2.160.20.10">
    <property type="entry name" value="Single-stranded right-handed beta-helix, Pectin lyase-like"/>
    <property type="match status" value="1"/>
</dbReference>
<protein>
    <submittedName>
        <fullName evidence="12">Probable polygalacturonase At3g15720</fullName>
    </submittedName>
</protein>
<proteinExistence type="inferred from homology"/>
<keyword evidence="10" id="KW-1133">Transmembrane helix</keyword>
<evidence type="ECO:0000256" key="6">
    <source>
        <dbReference type="ARBA" id="ARBA00023295"/>
    </source>
</evidence>
<accession>A0ABM4A060</accession>
<evidence type="ECO:0000256" key="5">
    <source>
        <dbReference type="ARBA" id="ARBA00022801"/>
    </source>
</evidence>
<evidence type="ECO:0000313" key="12">
    <source>
        <dbReference type="RefSeq" id="XP_060670119.1"/>
    </source>
</evidence>
<evidence type="ECO:0000256" key="7">
    <source>
        <dbReference type="ARBA" id="ARBA00023316"/>
    </source>
</evidence>
<comment type="similarity">
    <text evidence="2 9">Belongs to the glycosyl hydrolase 28 family.</text>
</comment>
<keyword evidence="10" id="KW-0472">Membrane</keyword>
<dbReference type="InterPro" id="IPR011050">
    <property type="entry name" value="Pectin_lyase_fold/virulence"/>
</dbReference>
<dbReference type="InterPro" id="IPR012334">
    <property type="entry name" value="Pectin_lyas_fold"/>
</dbReference>
<evidence type="ECO:0000256" key="3">
    <source>
        <dbReference type="ARBA" id="ARBA00022512"/>
    </source>
</evidence>
<gene>
    <name evidence="12" type="primary">LOC125420832</name>
</gene>
<keyword evidence="6 9" id="KW-0326">Glycosidase</keyword>
<dbReference type="RefSeq" id="XP_060670119.1">
    <property type="nucleotide sequence ID" value="XM_060814136.1"/>
</dbReference>
<organism evidence="11 12">
    <name type="scientific">Ziziphus jujuba</name>
    <name type="common">Chinese jujube</name>
    <name type="synonym">Ziziphus sativa</name>
    <dbReference type="NCBI Taxonomy" id="326968"/>
    <lineage>
        <taxon>Eukaryota</taxon>
        <taxon>Viridiplantae</taxon>
        <taxon>Streptophyta</taxon>
        <taxon>Embryophyta</taxon>
        <taxon>Tracheophyta</taxon>
        <taxon>Spermatophyta</taxon>
        <taxon>Magnoliopsida</taxon>
        <taxon>eudicotyledons</taxon>
        <taxon>Gunneridae</taxon>
        <taxon>Pentapetalae</taxon>
        <taxon>rosids</taxon>
        <taxon>fabids</taxon>
        <taxon>Rosales</taxon>
        <taxon>Rhamnaceae</taxon>
        <taxon>Paliureae</taxon>
        <taxon>Ziziphus</taxon>
    </lineage>
</organism>
<feature type="active site" evidence="8">
    <location>
        <position position="246"/>
    </location>
</feature>
<keyword evidence="7" id="KW-0961">Cell wall biogenesis/degradation</keyword>
<evidence type="ECO:0000256" key="2">
    <source>
        <dbReference type="ARBA" id="ARBA00008834"/>
    </source>
</evidence>
<dbReference type="Proteomes" id="UP001652623">
    <property type="component" value="Chromosome 1"/>
</dbReference>
<keyword evidence="3" id="KW-0134">Cell wall</keyword>
<evidence type="ECO:0000256" key="9">
    <source>
        <dbReference type="RuleBase" id="RU361169"/>
    </source>
</evidence>
<evidence type="ECO:0000256" key="1">
    <source>
        <dbReference type="ARBA" id="ARBA00004191"/>
    </source>
</evidence>
<keyword evidence="10" id="KW-0812">Transmembrane</keyword>
<dbReference type="Pfam" id="PF00295">
    <property type="entry name" value="Glyco_hydro_28"/>
    <property type="match status" value="1"/>
</dbReference>
<evidence type="ECO:0000256" key="8">
    <source>
        <dbReference type="PROSITE-ProRule" id="PRU10052"/>
    </source>
</evidence>